<sequence length="136" mass="14418">MPHRGAGRDAFRSIDDGVGVDAVVPVEVGDGAGLAEMLDAERLEAVAAHAAEPAERGRMAVDHGHNAAVAAERRQQLLDMTQMLHAAAVAAQIPRGGPTRIEPIGRGYRQETDVAVALADQADRLDRLRRDSAGIR</sequence>
<evidence type="ECO:0000313" key="2">
    <source>
        <dbReference type="Proteomes" id="UP000287033"/>
    </source>
</evidence>
<comment type="caution">
    <text evidence="1">The sequence shown here is derived from an EMBL/GenBank/DDBJ whole genome shotgun (WGS) entry which is preliminary data.</text>
</comment>
<proteinExistence type="predicted"/>
<evidence type="ECO:0000313" key="1">
    <source>
        <dbReference type="EMBL" id="GCC48310.1"/>
    </source>
</evidence>
<accession>A0A401U0A9</accession>
<reference evidence="1 2" key="1">
    <citation type="journal article" date="2018" name="Nat. Ecol. Evol.">
        <title>Shark genomes provide insights into elasmobranch evolution and the origin of vertebrates.</title>
        <authorList>
            <person name="Hara Y"/>
            <person name="Yamaguchi K"/>
            <person name="Onimaru K"/>
            <person name="Kadota M"/>
            <person name="Koyanagi M"/>
            <person name="Keeley SD"/>
            <person name="Tatsumi K"/>
            <person name="Tanaka K"/>
            <person name="Motone F"/>
            <person name="Kageyama Y"/>
            <person name="Nozu R"/>
            <person name="Adachi N"/>
            <person name="Nishimura O"/>
            <person name="Nakagawa R"/>
            <person name="Tanegashima C"/>
            <person name="Kiyatake I"/>
            <person name="Matsumoto R"/>
            <person name="Murakumo K"/>
            <person name="Nishida K"/>
            <person name="Terakita A"/>
            <person name="Kuratani S"/>
            <person name="Sato K"/>
            <person name="Hyodo S Kuraku.S."/>
        </authorList>
    </citation>
    <scope>NUCLEOTIDE SEQUENCE [LARGE SCALE GENOMIC DNA]</scope>
</reference>
<name>A0A401U0A9_CHIPU</name>
<dbReference type="AlphaFoldDB" id="A0A401U0A9"/>
<protein>
    <submittedName>
        <fullName evidence="1">Uncharacterized protein</fullName>
    </submittedName>
</protein>
<dbReference type="Proteomes" id="UP000287033">
    <property type="component" value="Unassembled WGS sequence"/>
</dbReference>
<keyword evidence="2" id="KW-1185">Reference proteome</keyword>
<gene>
    <name evidence="1" type="ORF">chiPu_0032226</name>
</gene>
<organism evidence="1 2">
    <name type="scientific">Chiloscyllium punctatum</name>
    <name type="common">Brownbanded bambooshark</name>
    <name type="synonym">Hemiscyllium punctatum</name>
    <dbReference type="NCBI Taxonomy" id="137246"/>
    <lineage>
        <taxon>Eukaryota</taxon>
        <taxon>Metazoa</taxon>
        <taxon>Chordata</taxon>
        <taxon>Craniata</taxon>
        <taxon>Vertebrata</taxon>
        <taxon>Chondrichthyes</taxon>
        <taxon>Elasmobranchii</taxon>
        <taxon>Galeomorphii</taxon>
        <taxon>Galeoidea</taxon>
        <taxon>Orectolobiformes</taxon>
        <taxon>Hemiscylliidae</taxon>
        <taxon>Chiloscyllium</taxon>
    </lineage>
</organism>
<dbReference type="EMBL" id="BEZZ01230809">
    <property type="protein sequence ID" value="GCC48310.1"/>
    <property type="molecule type" value="Genomic_DNA"/>
</dbReference>
<feature type="non-terminal residue" evidence="1">
    <location>
        <position position="136"/>
    </location>
</feature>